<evidence type="ECO:0000313" key="3">
    <source>
        <dbReference type="EMBL" id="AHI53885.1"/>
    </source>
</evidence>
<evidence type="ECO:0008006" key="5">
    <source>
        <dbReference type="Google" id="ProtNLM"/>
    </source>
</evidence>
<feature type="transmembrane region" description="Helical" evidence="2">
    <location>
        <begin position="312"/>
        <end position="335"/>
    </location>
</feature>
<dbReference type="STRING" id="1276257.SSABA_v1c04780"/>
<protein>
    <recommendedName>
        <fullName evidence="5">Transmembrane protein</fullName>
    </recommendedName>
</protein>
<keyword evidence="2" id="KW-0472">Membrane</keyword>
<keyword evidence="4" id="KW-1185">Reference proteome</keyword>
<feature type="region of interest" description="Disordered" evidence="1">
    <location>
        <begin position="157"/>
        <end position="187"/>
    </location>
</feature>
<dbReference type="eggNOG" id="ENOG5033XMI">
    <property type="taxonomic scope" value="Bacteria"/>
</dbReference>
<feature type="transmembrane region" description="Helical" evidence="2">
    <location>
        <begin position="204"/>
        <end position="223"/>
    </location>
</feature>
<dbReference type="HOGENOM" id="CLU_576056_0_0_14"/>
<name>W6AAK6_9MOLU</name>
<feature type="transmembrane region" description="Helical" evidence="2">
    <location>
        <begin position="380"/>
        <end position="408"/>
    </location>
</feature>
<dbReference type="Proteomes" id="UP000019265">
    <property type="component" value="Chromosome"/>
</dbReference>
<evidence type="ECO:0000256" key="1">
    <source>
        <dbReference type="SAM" id="MobiDB-lite"/>
    </source>
</evidence>
<gene>
    <name evidence="3" type="ORF">SSABA_v1c04780</name>
</gene>
<evidence type="ECO:0000313" key="4">
    <source>
        <dbReference type="Proteomes" id="UP000019265"/>
    </source>
</evidence>
<dbReference type="KEGG" id="ssab:SSABA_v1c04780"/>
<feature type="transmembrane region" description="Helical" evidence="2">
    <location>
        <begin position="283"/>
        <end position="300"/>
    </location>
</feature>
<keyword evidence="2" id="KW-0812">Transmembrane</keyword>
<feature type="compositionally biased region" description="Polar residues" evidence="1">
    <location>
        <begin position="157"/>
        <end position="166"/>
    </location>
</feature>
<reference evidence="3 4" key="1">
    <citation type="journal article" date="2014" name="Genome Biol. Evol.">
        <title>Molecular evolution of the substrate utilization strategies and putative virulence factors in mosquito-associated Spiroplasma species.</title>
        <authorList>
            <person name="Chang T.H."/>
            <person name="Lo W.S."/>
            <person name="Ku C."/>
            <person name="Chen L.L."/>
            <person name="Kuo C.H."/>
        </authorList>
    </citation>
    <scope>NUCLEOTIDE SEQUENCE [LARGE SCALE GENOMIC DNA]</scope>
    <source>
        <strain evidence="3">Ar-1343</strain>
    </source>
</reference>
<dbReference type="PATRIC" id="fig|1276257.3.peg.488"/>
<evidence type="ECO:0000256" key="2">
    <source>
        <dbReference type="SAM" id="Phobius"/>
    </source>
</evidence>
<dbReference type="AlphaFoldDB" id="W6AAK6"/>
<organism evidence="3 4">
    <name type="scientific">Spiroplasma sabaudiense Ar-1343</name>
    <dbReference type="NCBI Taxonomy" id="1276257"/>
    <lineage>
        <taxon>Bacteria</taxon>
        <taxon>Bacillati</taxon>
        <taxon>Mycoplasmatota</taxon>
        <taxon>Mollicutes</taxon>
        <taxon>Entomoplasmatales</taxon>
        <taxon>Spiroplasmataceae</taxon>
        <taxon>Spiroplasma</taxon>
    </lineage>
</organism>
<dbReference type="RefSeq" id="WP_025251026.1">
    <property type="nucleotide sequence ID" value="NZ_CP006934.1"/>
</dbReference>
<accession>W6AAK6</accession>
<dbReference type="OrthoDB" id="392088at2"/>
<feature type="compositionally biased region" description="Basic and acidic residues" evidence="1">
    <location>
        <begin position="462"/>
        <end position="478"/>
    </location>
</feature>
<feature type="region of interest" description="Disordered" evidence="1">
    <location>
        <begin position="457"/>
        <end position="478"/>
    </location>
</feature>
<sequence length="478" mass="55309">MNFSKNYEEISILLNNIILDEKLRTNLTEDEKFQNYFIDQVNNLLSMEIDFSIDYLSKKWAAIFGKSLVNITKKKIKFTKTENNTEDNVFADYSILLKYLENNYQIEKDKIILSESEINEETIGSSTIVTPEMKAQYLKIDEKIKVEPEIVNDSTEKPNINANQGFKGTMGNNGGEKKLPTHPTQDPRFYPFKTKPKGIATMKLVMSSLLFLFALLLFVFYIIGISKPFIINDQSEEIKKLFNNFSYYNNEGNWVKIGTNLSLTNLANVTVNPFNSAWIQPGMQFWILIIFCGWSGSIINRQPKNLIEKYSLSGWSIFWSLIAISFSLSLFSPFISEPSLKNLYLTHFRATFSPGSGNYTDELFLKDFNLFWDIFYKDSLLNIMSIFSIILLILAVAIVISALFVLILNPRKDHEKIYNADQEYQKVLLEAMQGREYKINPSIYETEVFIPKTKKTIKDKKNKNDDKEDSDKKESENQ</sequence>
<proteinExistence type="predicted"/>
<keyword evidence="2" id="KW-1133">Transmembrane helix</keyword>
<dbReference type="EMBL" id="CP006934">
    <property type="protein sequence ID" value="AHI53885.1"/>
    <property type="molecule type" value="Genomic_DNA"/>
</dbReference>